<keyword evidence="6" id="KW-0378">Hydrolase</keyword>
<feature type="domain" description="FPG-type" evidence="14">
    <location>
        <begin position="255"/>
        <end position="300"/>
    </location>
</feature>
<dbReference type="Gene3D" id="1.10.8.50">
    <property type="match status" value="1"/>
</dbReference>
<sequence>MNRLMTGPTDVREEPPVPEGDSVLQLSNRMQWMGGRTLTRSDIRVPRFATEDLTGRTVTEVWPYGKHLFMDIGGRVLHTHLKMEGVWSIHTAGTRWRRPGHTARVVLGFAPQHAGGPEIEVVGHSLGFVRLFDRDRYGEVVAHLGPDILAPDWASTPPDGHSGRDEALRRILARPERSIGAALLDQRNVAGIGNEYRAEVCFLGGVDPRRPVGTGEVATTTAAHLLDLSRRVMWENRLEPRRLFTGDRRPGMGNYVFGRAEKACRRCGSPIMKSFLGGVDADGDEGELERVIWWCPVCQAE</sequence>
<gene>
    <name evidence="16" type="ordered locus">CVAR_0676</name>
</gene>
<dbReference type="PANTHER" id="PTHR42697">
    <property type="entry name" value="ENDONUCLEASE 8"/>
    <property type="match status" value="1"/>
</dbReference>
<dbReference type="InterPro" id="IPR044090">
    <property type="entry name" value="Nei2_N"/>
</dbReference>
<dbReference type="SUPFAM" id="SSF57716">
    <property type="entry name" value="Glucocorticoid receptor-like (DNA-binding domain)"/>
    <property type="match status" value="1"/>
</dbReference>
<evidence type="ECO:0000259" key="15">
    <source>
        <dbReference type="PROSITE" id="PS51068"/>
    </source>
</evidence>
<dbReference type="SUPFAM" id="SSF81624">
    <property type="entry name" value="N-terminal domain of MutM-like DNA repair proteins"/>
    <property type="match status" value="1"/>
</dbReference>
<evidence type="ECO:0000256" key="13">
    <source>
        <dbReference type="PROSITE-ProRule" id="PRU00391"/>
    </source>
</evidence>
<dbReference type="SMART" id="SM01232">
    <property type="entry name" value="H2TH"/>
    <property type="match status" value="1"/>
</dbReference>
<dbReference type="PROSITE" id="PS51066">
    <property type="entry name" value="ZF_FPG_2"/>
    <property type="match status" value="1"/>
</dbReference>
<accession>G0HDL9</accession>
<keyword evidence="11" id="KW-0511">Multifunctional enzyme</keyword>
<dbReference type="EC" id="4.2.99.18" evidence="2"/>
<evidence type="ECO:0000259" key="14">
    <source>
        <dbReference type="PROSITE" id="PS51066"/>
    </source>
</evidence>
<keyword evidence="7" id="KW-0862">Zinc</keyword>
<dbReference type="HOGENOM" id="CLU_038423_2_0_11"/>
<dbReference type="Pfam" id="PF06831">
    <property type="entry name" value="H2TH"/>
    <property type="match status" value="1"/>
</dbReference>
<dbReference type="CDD" id="cd08971">
    <property type="entry name" value="AcNei2_N"/>
    <property type="match status" value="1"/>
</dbReference>
<name>G0HDL9_CORVD</name>
<dbReference type="eggNOG" id="COG0266">
    <property type="taxonomic scope" value="Bacteria"/>
</dbReference>
<evidence type="ECO:0000256" key="6">
    <source>
        <dbReference type="ARBA" id="ARBA00022801"/>
    </source>
</evidence>
<evidence type="ECO:0000256" key="1">
    <source>
        <dbReference type="ARBA" id="ARBA00009409"/>
    </source>
</evidence>
<keyword evidence="5 13" id="KW-0863">Zinc-finger</keyword>
<dbReference type="InterPro" id="IPR035937">
    <property type="entry name" value="FPG_N"/>
</dbReference>
<evidence type="ECO:0000256" key="4">
    <source>
        <dbReference type="ARBA" id="ARBA00022763"/>
    </source>
</evidence>
<reference evidence="16 17" key="1">
    <citation type="journal article" date="2011" name="BMC Genomics">
        <title>Complete genome sequence of Corynebacterium variabile DSM 44702 isolated from the surface of smear-ripened cheeses and insights into cheese ripening and flavor generation.</title>
        <authorList>
            <person name="Schroeder J."/>
            <person name="Maus I."/>
            <person name="Trost E."/>
            <person name="Tauch A."/>
        </authorList>
    </citation>
    <scope>NUCLEOTIDE SEQUENCE [LARGE SCALE GENOMIC DNA]</scope>
    <source>
        <strain evidence="17">DSM 44702 / JCM 12073 / NCIMB 30131</strain>
    </source>
</reference>
<keyword evidence="10" id="KW-0456">Lyase</keyword>
<evidence type="ECO:0000256" key="11">
    <source>
        <dbReference type="ARBA" id="ARBA00023268"/>
    </source>
</evidence>
<evidence type="ECO:0000256" key="9">
    <source>
        <dbReference type="ARBA" id="ARBA00023204"/>
    </source>
</evidence>
<evidence type="ECO:0000256" key="3">
    <source>
        <dbReference type="ARBA" id="ARBA00022723"/>
    </source>
</evidence>
<comment type="similarity">
    <text evidence="1">Belongs to the FPG family.</text>
</comment>
<dbReference type="GO" id="GO:0003684">
    <property type="term" value="F:damaged DNA binding"/>
    <property type="evidence" value="ECO:0007669"/>
    <property type="project" value="InterPro"/>
</dbReference>
<dbReference type="GO" id="GO:0140078">
    <property type="term" value="F:class I DNA-(apurinic or apyrimidinic site) endonuclease activity"/>
    <property type="evidence" value="ECO:0007669"/>
    <property type="project" value="UniProtKB-EC"/>
</dbReference>
<evidence type="ECO:0000313" key="17">
    <source>
        <dbReference type="Proteomes" id="UP000006659"/>
    </source>
</evidence>
<dbReference type="AlphaFoldDB" id="G0HDL9"/>
<keyword evidence="4" id="KW-0227">DNA damage</keyword>
<dbReference type="Pfam" id="PF01149">
    <property type="entry name" value="Fapy_DNA_glyco"/>
    <property type="match status" value="1"/>
</dbReference>
<dbReference type="GO" id="GO:0000703">
    <property type="term" value="F:oxidized pyrimidine nucleobase lesion DNA N-glycosylase activity"/>
    <property type="evidence" value="ECO:0007669"/>
    <property type="project" value="TreeGrafter"/>
</dbReference>
<dbReference type="KEGG" id="cva:CVAR_0676"/>
<dbReference type="SMART" id="SM00898">
    <property type="entry name" value="Fapy_DNA_glyco"/>
    <property type="match status" value="1"/>
</dbReference>
<dbReference type="STRING" id="858619.CVAR_0676"/>
<dbReference type="InterPro" id="IPR015886">
    <property type="entry name" value="H2TH_FPG"/>
</dbReference>
<proteinExistence type="inferred from homology"/>
<dbReference type="PROSITE" id="PS51068">
    <property type="entry name" value="FPG_CAT"/>
    <property type="match status" value="1"/>
</dbReference>
<organism evidence="16 17">
    <name type="scientific">Corynebacterium variabile (strain DSM 44702 / CIP 107183 / JCM 12073 / NCIMB 30131)</name>
    <name type="common">Corynebacterium mooreparkense</name>
    <dbReference type="NCBI Taxonomy" id="858619"/>
    <lineage>
        <taxon>Bacteria</taxon>
        <taxon>Bacillati</taxon>
        <taxon>Actinomycetota</taxon>
        <taxon>Actinomycetes</taxon>
        <taxon>Mycobacteriales</taxon>
        <taxon>Corynebacteriaceae</taxon>
        <taxon>Corynebacterium</taxon>
    </lineage>
</organism>
<evidence type="ECO:0000256" key="7">
    <source>
        <dbReference type="ARBA" id="ARBA00022833"/>
    </source>
</evidence>
<dbReference type="Proteomes" id="UP000006659">
    <property type="component" value="Chromosome"/>
</dbReference>
<dbReference type="InterPro" id="IPR010979">
    <property type="entry name" value="Ribosomal_uS13-like_H2TH"/>
</dbReference>
<dbReference type="Gene3D" id="3.20.190.10">
    <property type="entry name" value="MutM-like, N-terminal"/>
    <property type="match status" value="1"/>
</dbReference>
<keyword evidence="3" id="KW-0479">Metal-binding</keyword>
<dbReference type="EMBL" id="CP002917">
    <property type="protein sequence ID" value="AEK36028.1"/>
    <property type="molecule type" value="Genomic_DNA"/>
</dbReference>
<keyword evidence="8" id="KW-0238">DNA-binding</keyword>
<evidence type="ECO:0000313" key="16">
    <source>
        <dbReference type="EMBL" id="AEK36028.1"/>
    </source>
</evidence>
<dbReference type="SUPFAM" id="SSF46946">
    <property type="entry name" value="S13-like H2TH domain"/>
    <property type="match status" value="1"/>
</dbReference>
<keyword evidence="9" id="KW-0234">DNA repair</keyword>
<evidence type="ECO:0000256" key="10">
    <source>
        <dbReference type="ARBA" id="ARBA00023239"/>
    </source>
</evidence>
<protein>
    <recommendedName>
        <fullName evidence="2">DNA-(apurinic or apyrimidinic site) lyase</fullName>
        <ecNumber evidence="2">4.2.99.18</ecNumber>
    </recommendedName>
</protein>
<dbReference type="InterPro" id="IPR000214">
    <property type="entry name" value="Znf_DNA_glyclase/AP_lyase"/>
</dbReference>
<dbReference type="GO" id="GO:0006284">
    <property type="term" value="P:base-excision repair"/>
    <property type="evidence" value="ECO:0007669"/>
    <property type="project" value="InterPro"/>
</dbReference>
<dbReference type="GO" id="GO:0008270">
    <property type="term" value="F:zinc ion binding"/>
    <property type="evidence" value="ECO:0007669"/>
    <property type="project" value="UniProtKB-KW"/>
</dbReference>
<keyword evidence="12" id="KW-0326">Glycosidase</keyword>
<dbReference type="PANTHER" id="PTHR42697:SF1">
    <property type="entry name" value="ENDONUCLEASE 8"/>
    <property type="match status" value="1"/>
</dbReference>
<evidence type="ECO:0000256" key="8">
    <source>
        <dbReference type="ARBA" id="ARBA00023125"/>
    </source>
</evidence>
<evidence type="ECO:0000256" key="12">
    <source>
        <dbReference type="ARBA" id="ARBA00023295"/>
    </source>
</evidence>
<dbReference type="InterPro" id="IPR012319">
    <property type="entry name" value="FPG_cat"/>
</dbReference>
<evidence type="ECO:0000256" key="5">
    <source>
        <dbReference type="ARBA" id="ARBA00022771"/>
    </source>
</evidence>
<evidence type="ECO:0000256" key="2">
    <source>
        <dbReference type="ARBA" id="ARBA00012720"/>
    </source>
</evidence>
<feature type="domain" description="Formamidopyrimidine-DNA glycosylase catalytic" evidence="15">
    <location>
        <begin position="18"/>
        <end position="138"/>
    </location>
</feature>